<accession>A0A2T6KC19</accession>
<gene>
    <name evidence="1" type="ORF">C8N45_11088</name>
</gene>
<keyword evidence="2" id="KW-1185">Reference proteome</keyword>
<proteinExistence type="predicted"/>
<protein>
    <submittedName>
        <fullName evidence="1">Uncharacterized protein</fullName>
    </submittedName>
</protein>
<comment type="caution">
    <text evidence="1">The sequence shown here is derived from an EMBL/GenBank/DDBJ whole genome shotgun (WGS) entry which is preliminary data.</text>
</comment>
<sequence length="238" mass="24959">MLLCLCAPDDRAAQWFTTELRRRHGVQARIVTPQELVYAPDMHLRSDGTASSSSVTLKSVGPLDSASITGVINRIAFLPDGHLANVAATDRTYIQQELLAIWSSWISALPCTVLNRPTATSISGPMYHPAVWHHSAAAAGLPVAQLTYDADLPDPVPPTPVQSAIVCQGQCHSASLPPALFGACCDLAAFAGLDMVELFFGAGPDGPVFSAASPIPDLGRADSALLAQVAQIFHGAAP</sequence>
<dbReference type="OrthoDB" id="7826493at2"/>
<organism evidence="1 2">
    <name type="scientific">Yoonia sediminilitoris</name>
    <dbReference type="NCBI Taxonomy" id="1286148"/>
    <lineage>
        <taxon>Bacteria</taxon>
        <taxon>Pseudomonadati</taxon>
        <taxon>Pseudomonadota</taxon>
        <taxon>Alphaproteobacteria</taxon>
        <taxon>Rhodobacterales</taxon>
        <taxon>Paracoccaceae</taxon>
        <taxon>Yoonia</taxon>
    </lineage>
</organism>
<evidence type="ECO:0000313" key="2">
    <source>
        <dbReference type="Proteomes" id="UP000244523"/>
    </source>
</evidence>
<dbReference type="EMBL" id="QBUD01000010">
    <property type="protein sequence ID" value="PUB12449.1"/>
    <property type="molecule type" value="Genomic_DNA"/>
</dbReference>
<dbReference type="Proteomes" id="UP000244523">
    <property type="component" value="Unassembled WGS sequence"/>
</dbReference>
<dbReference type="RefSeq" id="WP_108387373.1">
    <property type="nucleotide sequence ID" value="NZ_QBUD01000010.1"/>
</dbReference>
<reference evidence="1 2" key="1">
    <citation type="submission" date="2018-04" db="EMBL/GenBank/DDBJ databases">
        <title>Genomic Encyclopedia of Archaeal and Bacterial Type Strains, Phase II (KMG-II): from individual species to whole genera.</title>
        <authorList>
            <person name="Goeker M."/>
        </authorList>
    </citation>
    <scope>NUCLEOTIDE SEQUENCE [LARGE SCALE GENOMIC DNA]</scope>
    <source>
        <strain evidence="1 2">DSM 29955</strain>
    </source>
</reference>
<evidence type="ECO:0000313" key="1">
    <source>
        <dbReference type="EMBL" id="PUB12449.1"/>
    </source>
</evidence>
<name>A0A2T6KC19_9RHOB</name>
<dbReference type="AlphaFoldDB" id="A0A2T6KC19"/>